<dbReference type="RefSeq" id="XP_004344260.1">
    <property type="nucleotide sequence ID" value="XM_004344210.2"/>
</dbReference>
<dbReference type="Pfam" id="PF05038">
    <property type="entry name" value="Cytochrom_B558a"/>
    <property type="match status" value="1"/>
</dbReference>
<feature type="transmembrane region" description="Helical" evidence="9">
    <location>
        <begin position="89"/>
        <end position="112"/>
    </location>
</feature>
<feature type="region of interest" description="Disordered" evidence="8">
    <location>
        <begin position="133"/>
        <end position="186"/>
    </location>
</feature>
<proteinExistence type="inferred from homology"/>
<name>A0A0D2UMM7_CAPO3</name>
<organism evidence="10 11">
    <name type="scientific">Capsaspora owczarzaki (strain ATCC 30864)</name>
    <dbReference type="NCBI Taxonomy" id="595528"/>
    <lineage>
        <taxon>Eukaryota</taxon>
        <taxon>Filasterea</taxon>
        <taxon>Capsaspora</taxon>
    </lineage>
</organism>
<dbReference type="GO" id="GO:0020037">
    <property type="term" value="F:heme binding"/>
    <property type="evidence" value="ECO:0007669"/>
    <property type="project" value="InterPro"/>
</dbReference>
<keyword evidence="11" id="KW-1185">Reference proteome</keyword>
<keyword evidence="5 9" id="KW-1133">Transmembrane helix</keyword>
<dbReference type="eggNOG" id="ENOG502QVK1">
    <property type="taxonomic scope" value="Eukaryota"/>
</dbReference>
<dbReference type="OMA" id="WINIFIG"/>
<evidence type="ECO:0000256" key="5">
    <source>
        <dbReference type="ARBA" id="ARBA00022989"/>
    </source>
</evidence>
<evidence type="ECO:0000256" key="3">
    <source>
        <dbReference type="ARBA" id="ARBA00022475"/>
    </source>
</evidence>
<dbReference type="GO" id="GO:0005886">
    <property type="term" value="C:plasma membrane"/>
    <property type="evidence" value="ECO:0007669"/>
    <property type="project" value="UniProtKB-SubCell"/>
</dbReference>
<feature type="transmembrane region" description="Helical" evidence="9">
    <location>
        <begin position="36"/>
        <end position="52"/>
    </location>
</feature>
<accession>A0A0D2UMM7</accession>
<reference evidence="11" key="1">
    <citation type="submission" date="2011-02" db="EMBL/GenBank/DDBJ databases">
        <title>The Genome Sequence of Capsaspora owczarzaki ATCC 30864.</title>
        <authorList>
            <person name="Russ C."/>
            <person name="Cuomo C."/>
            <person name="Burger G."/>
            <person name="Gray M.W."/>
            <person name="Holland P.W.H."/>
            <person name="King N."/>
            <person name="Lang F.B.F."/>
            <person name="Roger A.J."/>
            <person name="Ruiz-Trillo I."/>
            <person name="Young S.K."/>
            <person name="Zeng Q."/>
            <person name="Gargeya S."/>
            <person name="Alvarado L."/>
            <person name="Berlin A."/>
            <person name="Chapman S.B."/>
            <person name="Chen Z."/>
            <person name="Freedman E."/>
            <person name="Gellesch M."/>
            <person name="Goldberg J."/>
            <person name="Griggs A."/>
            <person name="Gujja S."/>
            <person name="Heilman E."/>
            <person name="Heiman D."/>
            <person name="Howarth C."/>
            <person name="Mehta T."/>
            <person name="Neiman D."/>
            <person name="Pearson M."/>
            <person name="Roberts A."/>
            <person name="Saif S."/>
            <person name="Shea T."/>
            <person name="Shenoy N."/>
            <person name="Sisk P."/>
            <person name="Stolte C."/>
            <person name="Sykes S."/>
            <person name="White J."/>
            <person name="Yandava C."/>
            <person name="Haas B."/>
            <person name="Nusbaum C."/>
            <person name="Birren B."/>
        </authorList>
    </citation>
    <scope>NUCLEOTIDE SEQUENCE</scope>
    <source>
        <strain evidence="11">ATCC 30864</strain>
    </source>
</reference>
<dbReference type="EMBL" id="KE346371">
    <property type="protein sequence ID" value="KJE96296.1"/>
    <property type="molecule type" value="Genomic_DNA"/>
</dbReference>
<keyword evidence="4 9" id="KW-0812">Transmembrane</keyword>
<comment type="similarity">
    <text evidence="2">Belongs to the p22phox family.</text>
</comment>
<dbReference type="InParanoid" id="A0A0D2UMM7"/>
<comment type="subcellular location">
    <subcellularLocation>
        <location evidence="1">Cell membrane</location>
    </subcellularLocation>
</comment>
<evidence type="ECO:0000313" key="11">
    <source>
        <dbReference type="Proteomes" id="UP000008743"/>
    </source>
</evidence>
<sequence length="186" mass="21024">MGKIEWCMWANQQALASATIMFICGVISTYYPKKEYGYYAIAASVAITLLEYPRGKRQRGTTPERPYQQYLAKAITAMRFVGRNYYVRFALYVGLSIPCFFQMPTVLCGAYLDITALVYLRAGLAGEQWVDPRSTVKPKDKKEKEAVQRPKESLPMTEIPAAPNRLPPKPNKPPPMPNKPPRDVNA</sequence>
<dbReference type="STRING" id="595528.A0A0D2UMM7"/>
<dbReference type="OrthoDB" id="2445232at2759"/>
<evidence type="ECO:0000256" key="9">
    <source>
        <dbReference type="SAM" id="Phobius"/>
    </source>
</evidence>
<feature type="compositionally biased region" description="Basic and acidic residues" evidence="8">
    <location>
        <begin position="137"/>
        <end position="152"/>
    </location>
</feature>
<feature type="transmembrane region" description="Helical" evidence="9">
    <location>
        <begin position="12"/>
        <end position="30"/>
    </location>
</feature>
<evidence type="ECO:0000256" key="6">
    <source>
        <dbReference type="ARBA" id="ARBA00023136"/>
    </source>
</evidence>
<gene>
    <name evidence="10" type="ORF">CAOG_006639</name>
</gene>
<keyword evidence="6 9" id="KW-0472">Membrane</keyword>
<evidence type="ECO:0000313" key="10">
    <source>
        <dbReference type="EMBL" id="KJE96296.1"/>
    </source>
</evidence>
<evidence type="ECO:0000256" key="4">
    <source>
        <dbReference type="ARBA" id="ARBA00022692"/>
    </source>
</evidence>
<dbReference type="InterPro" id="IPR007732">
    <property type="entry name" value="Cyt_b558_asu"/>
</dbReference>
<dbReference type="Proteomes" id="UP000008743">
    <property type="component" value="Unassembled WGS sequence"/>
</dbReference>
<keyword evidence="3" id="KW-1003">Cell membrane</keyword>
<evidence type="ECO:0000256" key="2">
    <source>
        <dbReference type="ARBA" id="ARBA00010590"/>
    </source>
</evidence>
<evidence type="ECO:0000256" key="8">
    <source>
        <dbReference type="SAM" id="MobiDB-lite"/>
    </source>
</evidence>
<dbReference type="AlphaFoldDB" id="A0A0D2UMM7"/>
<dbReference type="PANTHER" id="PTHR15168:SF0">
    <property type="entry name" value="CYTOCHROME B-245 LIGHT CHAIN"/>
    <property type="match status" value="1"/>
</dbReference>
<evidence type="ECO:0000256" key="7">
    <source>
        <dbReference type="ARBA" id="ARBA00030298"/>
    </source>
</evidence>
<dbReference type="PhylomeDB" id="A0A0D2UMM7"/>
<feature type="compositionally biased region" description="Pro residues" evidence="8">
    <location>
        <begin position="165"/>
        <end position="179"/>
    </location>
</feature>
<protein>
    <recommendedName>
        <fullName evidence="7">p22-phox</fullName>
    </recommendedName>
</protein>
<evidence type="ECO:0000256" key="1">
    <source>
        <dbReference type="ARBA" id="ARBA00004236"/>
    </source>
</evidence>
<dbReference type="PANTHER" id="PTHR15168">
    <property type="entry name" value="CYTOCHROME B-245 LIGHT CHAIN"/>
    <property type="match status" value="1"/>
</dbReference>